<dbReference type="SUPFAM" id="SSF52402">
    <property type="entry name" value="Adenine nucleotide alpha hydrolases-like"/>
    <property type="match status" value="1"/>
</dbReference>
<dbReference type="Pfam" id="PF00582">
    <property type="entry name" value="Usp"/>
    <property type="match status" value="1"/>
</dbReference>
<gene>
    <name evidence="3" type="ORF">BSOLF_1272</name>
</gene>
<dbReference type="InterPro" id="IPR014729">
    <property type="entry name" value="Rossmann-like_a/b/a_fold"/>
</dbReference>
<dbReference type="PRINTS" id="PR01438">
    <property type="entry name" value="UNVRSLSTRESS"/>
</dbReference>
<dbReference type="PANTHER" id="PTHR46268">
    <property type="entry name" value="STRESS RESPONSE PROTEIN NHAX"/>
    <property type="match status" value="1"/>
</dbReference>
<dbReference type="InterPro" id="IPR006015">
    <property type="entry name" value="Universal_stress_UspA"/>
</dbReference>
<accession>A0A2R6Y4I1</accession>
<organism evidence="3 4">
    <name type="scientific">Candidatus Carbonibacillus altaicus</name>
    <dbReference type="NCBI Taxonomy" id="2163959"/>
    <lineage>
        <taxon>Bacteria</taxon>
        <taxon>Bacillati</taxon>
        <taxon>Bacillota</taxon>
        <taxon>Bacilli</taxon>
        <taxon>Bacillales</taxon>
        <taxon>Candidatus Carbonibacillus</taxon>
    </lineage>
</organism>
<dbReference type="EMBL" id="PEBX01000005">
    <property type="protein sequence ID" value="PTQ57568.1"/>
    <property type="molecule type" value="Genomic_DNA"/>
</dbReference>
<comment type="caution">
    <text evidence="3">The sequence shown here is derived from an EMBL/GenBank/DDBJ whole genome shotgun (WGS) entry which is preliminary data.</text>
</comment>
<protein>
    <submittedName>
        <fullName evidence="3">UspA</fullName>
    </submittedName>
</protein>
<dbReference type="Gene3D" id="3.40.50.620">
    <property type="entry name" value="HUPs"/>
    <property type="match status" value="1"/>
</dbReference>
<evidence type="ECO:0000313" key="3">
    <source>
        <dbReference type="EMBL" id="PTQ57568.1"/>
    </source>
</evidence>
<feature type="domain" description="UspA" evidence="2">
    <location>
        <begin position="4"/>
        <end position="143"/>
    </location>
</feature>
<name>A0A2R6Y4I1_9BACL</name>
<dbReference type="InterPro" id="IPR006016">
    <property type="entry name" value="UspA"/>
</dbReference>
<evidence type="ECO:0000259" key="2">
    <source>
        <dbReference type="Pfam" id="PF00582"/>
    </source>
</evidence>
<dbReference type="AlphaFoldDB" id="A0A2R6Y4I1"/>
<comment type="similarity">
    <text evidence="1">Belongs to the universal stress protein A family.</text>
</comment>
<evidence type="ECO:0000256" key="1">
    <source>
        <dbReference type="ARBA" id="ARBA00008791"/>
    </source>
</evidence>
<dbReference type="CDD" id="cd00293">
    <property type="entry name" value="USP-like"/>
    <property type="match status" value="1"/>
</dbReference>
<dbReference type="PANTHER" id="PTHR46268:SF6">
    <property type="entry name" value="UNIVERSAL STRESS PROTEIN UP12"/>
    <property type="match status" value="1"/>
</dbReference>
<dbReference type="Proteomes" id="UP000244338">
    <property type="component" value="Unassembled WGS sequence"/>
</dbReference>
<reference evidence="4" key="1">
    <citation type="journal article" date="2018" name="Sci. Rep.">
        <title>Lignite coal burning seam in the remote Altai Mountains harbors a hydrogen-driven thermophilic microbial community.</title>
        <authorList>
            <person name="Kadnikov V.V."/>
            <person name="Mardanov A.V."/>
            <person name="Ivasenko D.A."/>
            <person name="Antsiferov D.V."/>
            <person name="Beletsky A.V."/>
            <person name="Karnachuk O.V."/>
            <person name="Ravin N.V."/>
        </authorList>
    </citation>
    <scope>NUCLEOTIDE SEQUENCE [LARGE SCALE GENOMIC DNA]</scope>
</reference>
<proteinExistence type="inferred from homology"/>
<sequence length="143" mass="15676">MRLRRILLPFDGSTHAARAVDLVLGLCEGKETDCHVRLVYVMQPFTPTPEMASLDIDWHAQAEKEGQAILSEPAARLKEKGIAVDVITALGDPAQEIILQSKDEPTDLIVMGSRGLGRFTELFLGSVSQKVLHHAQVPVLIAR</sequence>
<evidence type="ECO:0000313" key="4">
    <source>
        <dbReference type="Proteomes" id="UP000244338"/>
    </source>
</evidence>